<dbReference type="EMBL" id="CADCVX010000491">
    <property type="protein sequence ID" value="CAA9528807.1"/>
    <property type="molecule type" value="Genomic_DNA"/>
</dbReference>
<dbReference type="GO" id="GO:0005886">
    <property type="term" value="C:plasma membrane"/>
    <property type="evidence" value="ECO:0007669"/>
    <property type="project" value="UniProtKB-SubCell"/>
</dbReference>
<evidence type="ECO:0000256" key="11">
    <source>
        <dbReference type="HAMAP-Rule" id="MF_00276"/>
    </source>
</evidence>
<dbReference type="Pfam" id="PF02669">
    <property type="entry name" value="KdpC"/>
    <property type="match status" value="1"/>
</dbReference>
<keyword evidence="2 11" id="KW-1003">Cell membrane</keyword>
<dbReference type="NCBIfam" id="NF001454">
    <property type="entry name" value="PRK00315.1"/>
    <property type="match status" value="1"/>
</dbReference>
<keyword evidence="6 11" id="KW-0067">ATP-binding</keyword>
<comment type="function">
    <text evidence="11">Part of the high-affinity ATP-driven potassium transport (or Kdp) system, which catalyzes the hydrolysis of ATP coupled with the electrogenic transport of potassium into the cytoplasm. This subunit acts as a catalytic chaperone that increases the ATP-binding affinity of the ATP-hydrolyzing subunit KdpB by the formation of a transient KdpB/KdpC/ATP ternary complex.</text>
</comment>
<dbReference type="GO" id="GO:0005524">
    <property type="term" value="F:ATP binding"/>
    <property type="evidence" value="ECO:0007669"/>
    <property type="project" value="UniProtKB-UniRule"/>
</dbReference>
<keyword evidence="8 11" id="KW-1133">Transmembrane helix</keyword>
<dbReference type="InterPro" id="IPR003820">
    <property type="entry name" value="KdpC"/>
</dbReference>
<keyword evidence="4 11" id="KW-0812">Transmembrane</keyword>
<organism evidence="12">
    <name type="scientific">uncultured Sphingomonadaceae bacterium</name>
    <dbReference type="NCBI Taxonomy" id="169976"/>
    <lineage>
        <taxon>Bacteria</taxon>
        <taxon>Pseudomonadati</taxon>
        <taxon>Pseudomonadota</taxon>
        <taxon>Alphaproteobacteria</taxon>
        <taxon>Sphingomonadales</taxon>
        <taxon>Sphingomonadaceae</taxon>
        <taxon>environmental samples</taxon>
    </lineage>
</organism>
<gene>
    <name evidence="11" type="primary">kdpC</name>
    <name evidence="12" type="ORF">AVDCRST_MAG91-2778</name>
</gene>
<keyword evidence="3 11" id="KW-0633">Potassium transport</keyword>
<evidence type="ECO:0000256" key="6">
    <source>
        <dbReference type="ARBA" id="ARBA00022840"/>
    </source>
</evidence>
<dbReference type="GO" id="GO:0016787">
    <property type="term" value="F:hydrolase activity"/>
    <property type="evidence" value="ECO:0007669"/>
    <property type="project" value="UniProtKB-KW"/>
</dbReference>
<evidence type="ECO:0000313" key="12">
    <source>
        <dbReference type="EMBL" id="CAA9528807.1"/>
    </source>
</evidence>
<comment type="similarity">
    <text evidence="11">Belongs to the KdpC family.</text>
</comment>
<protein>
    <recommendedName>
        <fullName evidence="11">Potassium-transporting ATPase KdpC subunit</fullName>
    </recommendedName>
    <alternativeName>
        <fullName evidence="11">ATP phosphohydrolase [potassium-transporting] C chain</fullName>
    </alternativeName>
    <alternativeName>
        <fullName evidence="11">Potassium-binding and translocating subunit C</fullName>
    </alternativeName>
    <alternativeName>
        <fullName evidence="11">Potassium-translocating ATPase C chain</fullName>
    </alternativeName>
</protein>
<keyword evidence="5 11" id="KW-0547">Nucleotide-binding</keyword>
<proteinExistence type="inferred from homology"/>
<name>A0A6J4TRX0_9SPHN</name>
<evidence type="ECO:0000256" key="4">
    <source>
        <dbReference type="ARBA" id="ARBA00022692"/>
    </source>
</evidence>
<dbReference type="PANTHER" id="PTHR30042:SF2">
    <property type="entry name" value="POTASSIUM-TRANSPORTING ATPASE KDPC SUBUNIT"/>
    <property type="match status" value="1"/>
</dbReference>
<comment type="subunit">
    <text evidence="11">The system is composed of three essential subunits: KdpA, KdpB and KdpC.</text>
</comment>
<dbReference type="HAMAP" id="MF_00276">
    <property type="entry name" value="KdpC"/>
    <property type="match status" value="1"/>
</dbReference>
<evidence type="ECO:0000256" key="9">
    <source>
        <dbReference type="ARBA" id="ARBA00023065"/>
    </source>
</evidence>
<dbReference type="PIRSF" id="PIRSF001296">
    <property type="entry name" value="K_ATPase_KdpC"/>
    <property type="match status" value="1"/>
</dbReference>
<feature type="transmembrane region" description="Helical" evidence="11">
    <location>
        <begin position="12"/>
        <end position="34"/>
    </location>
</feature>
<evidence type="ECO:0000256" key="5">
    <source>
        <dbReference type="ARBA" id="ARBA00022741"/>
    </source>
</evidence>
<evidence type="ECO:0000256" key="1">
    <source>
        <dbReference type="ARBA" id="ARBA00022448"/>
    </source>
</evidence>
<keyword evidence="1 11" id="KW-0813">Transport</keyword>
<sequence length="198" mass="19984">MGIDLRQAIRPAIVVLLLMTVLLGLLYPLAILGLGQAIMPHQANGSLVRDGDRVVGSALIGQSFATPGYFNGRPSAAGEGYDASASSGSNLGPTSRALIDRVKEAAPATGLSNNIPADLVTASASGLDPHLSPAAALAQAGRVAAARGLSVATVRNLVTSNTEAPLASVLGEPRVNVLALNRQLDRLAPNRAGAAATP</sequence>
<evidence type="ECO:0000256" key="7">
    <source>
        <dbReference type="ARBA" id="ARBA00022958"/>
    </source>
</evidence>
<keyword evidence="9 11" id="KW-0406">Ion transport</keyword>
<evidence type="ECO:0000256" key="3">
    <source>
        <dbReference type="ARBA" id="ARBA00022538"/>
    </source>
</evidence>
<evidence type="ECO:0000256" key="8">
    <source>
        <dbReference type="ARBA" id="ARBA00022989"/>
    </source>
</evidence>
<dbReference type="PANTHER" id="PTHR30042">
    <property type="entry name" value="POTASSIUM-TRANSPORTING ATPASE C CHAIN"/>
    <property type="match status" value="1"/>
</dbReference>
<evidence type="ECO:0000256" key="2">
    <source>
        <dbReference type="ARBA" id="ARBA00022475"/>
    </source>
</evidence>
<keyword evidence="12" id="KW-0378">Hydrolase</keyword>
<evidence type="ECO:0000256" key="10">
    <source>
        <dbReference type="ARBA" id="ARBA00023136"/>
    </source>
</evidence>
<reference evidence="12" key="1">
    <citation type="submission" date="2020-02" db="EMBL/GenBank/DDBJ databases">
        <authorList>
            <person name="Meier V. D."/>
        </authorList>
    </citation>
    <scope>NUCLEOTIDE SEQUENCE</scope>
    <source>
        <strain evidence="12">AVDCRST_MAG91</strain>
    </source>
</reference>
<dbReference type="GO" id="GO:0008556">
    <property type="term" value="F:P-type potassium transmembrane transporter activity"/>
    <property type="evidence" value="ECO:0007669"/>
    <property type="project" value="InterPro"/>
</dbReference>
<keyword evidence="7 11" id="KW-0630">Potassium</keyword>
<keyword evidence="10 11" id="KW-0472">Membrane</keyword>
<accession>A0A6J4TRX0</accession>
<comment type="subcellular location">
    <subcellularLocation>
        <location evidence="11">Cell membrane</location>
        <topology evidence="11">Single-pass membrane protein</topology>
    </subcellularLocation>
</comment>
<dbReference type="NCBIfam" id="TIGR00681">
    <property type="entry name" value="kdpC"/>
    <property type="match status" value="1"/>
</dbReference>
<dbReference type="AlphaFoldDB" id="A0A6J4TRX0"/>